<dbReference type="PROSITE" id="PS51746">
    <property type="entry name" value="PPM_2"/>
    <property type="match status" value="1"/>
</dbReference>
<dbReference type="InterPro" id="IPR015655">
    <property type="entry name" value="PP2C"/>
</dbReference>
<feature type="compositionally biased region" description="Basic and acidic residues" evidence="1">
    <location>
        <begin position="456"/>
        <end position="468"/>
    </location>
</feature>
<dbReference type="InterPro" id="IPR001932">
    <property type="entry name" value="PPM-type_phosphatase-like_dom"/>
</dbReference>
<dbReference type="Proteomes" id="UP000708148">
    <property type="component" value="Unassembled WGS sequence"/>
</dbReference>
<dbReference type="Pfam" id="PF00481">
    <property type="entry name" value="PP2C"/>
    <property type="match status" value="1"/>
</dbReference>
<dbReference type="PANTHER" id="PTHR47992">
    <property type="entry name" value="PROTEIN PHOSPHATASE"/>
    <property type="match status" value="1"/>
</dbReference>
<gene>
    <name evidence="3" type="ORF">OSTQU699_LOCUS6728</name>
</gene>
<feature type="compositionally biased region" description="Acidic residues" evidence="1">
    <location>
        <begin position="482"/>
        <end position="496"/>
    </location>
</feature>
<dbReference type="CDD" id="cd00143">
    <property type="entry name" value="PP2Cc"/>
    <property type="match status" value="1"/>
</dbReference>
<feature type="region of interest" description="Disordered" evidence="1">
    <location>
        <begin position="424"/>
        <end position="496"/>
    </location>
</feature>
<reference evidence="3" key="1">
    <citation type="submission" date="2020-12" db="EMBL/GenBank/DDBJ databases">
        <authorList>
            <person name="Iha C."/>
        </authorList>
    </citation>
    <scope>NUCLEOTIDE SEQUENCE</scope>
</reference>
<dbReference type="OrthoDB" id="10545634at2759"/>
<feature type="domain" description="PPM-type phosphatase" evidence="2">
    <location>
        <begin position="59"/>
        <end position="299"/>
    </location>
</feature>
<organism evidence="3 4">
    <name type="scientific">Ostreobium quekettii</name>
    <dbReference type="NCBI Taxonomy" id="121088"/>
    <lineage>
        <taxon>Eukaryota</taxon>
        <taxon>Viridiplantae</taxon>
        <taxon>Chlorophyta</taxon>
        <taxon>core chlorophytes</taxon>
        <taxon>Ulvophyceae</taxon>
        <taxon>TCBD clade</taxon>
        <taxon>Bryopsidales</taxon>
        <taxon>Ostreobineae</taxon>
        <taxon>Ostreobiaceae</taxon>
        <taxon>Ostreobium</taxon>
    </lineage>
</organism>
<evidence type="ECO:0000313" key="3">
    <source>
        <dbReference type="EMBL" id="CAD7701369.1"/>
    </source>
</evidence>
<dbReference type="Gene3D" id="3.60.40.10">
    <property type="entry name" value="PPM-type phosphatase domain"/>
    <property type="match status" value="1"/>
</dbReference>
<evidence type="ECO:0000256" key="1">
    <source>
        <dbReference type="SAM" id="MobiDB-lite"/>
    </source>
</evidence>
<accession>A0A8S1J669</accession>
<keyword evidence="4" id="KW-1185">Reference proteome</keyword>
<evidence type="ECO:0000313" key="4">
    <source>
        <dbReference type="Proteomes" id="UP000708148"/>
    </source>
</evidence>
<dbReference type="InterPro" id="IPR036457">
    <property type="entry name" value="PPM-type-like_dom_sf"/>
</dbReference>
<dbReference type="AlphaFoldDB" id="A0A8S1J669"/>
<dbReference type="EMBL" id="CAJHUC010001516">
    <property type="protein sequence ID" value="CAD7701369.1"/>
    <property type="molecule type" value="Genomic_DNA"/>
</dbReference>
<proteinExistence type="predicted"/>
<dbReference type="GO" id="GO:0004722">
    <property type="term" value="F:protein serine/threonine phosphatase activity"/>
    <property type="evidence" value="ECO:0007669"/>
    <property type="project" value="InterPro"/>
</dbReference>
<sequence length="496" mass="52885">MEVEDGRFGSEILVHEYELAPSGPPRLRHAVDSIGVKNEDMFTAYTCNTSPCEPISDGAGSFDSLSSGRQDCWSFFCLCDGHNGGGASTFVEEHLWNELSQRLPTHLPTSWDSEEGKACTAQVRTAVLDALVVVDAAFRTLQVQSGCAITVALVGGWMLTVANLGDALGFLDTGTHIVDMTVTHRLHDSKLEQGRLLKAGVSVAPMSLSLSGPAKHGEEGSGYLRVWPGGLAVSRSMGDIDVRPEVVCLPHIRQVVVPQTGGRFVTASGSVWDMVSKMKALKVARKAQLDDAPAKVIGLVKAATCFQLSSDVIVAAVDILPAGVDDFTMAVKEIKPPKGLLPRFFARKPVTTLPGVVYLANVDTIQERPPEICWPEPSSIMGSHSIIGTHSLYSSAQSLHVPSSSALLSCGALLSPGQALLFPGPPTADRTPQMETEGNEGVSWTLNPLSLTTGSRNREPPQTQDRRMARSPGACDLLGSSSEEEDGEEISADNFL</sequence>
<feature type="compositionally biased region" description="Polar residues" evidence="1">
    <location>
        <begin position="442"/>
        <end position="455"/>
    </location>
</feature>
<dbReference type="SUPFAM" id="SSF81606">
    <property type="entry name" value="PP2C-like"/>
    <property type="match status" value="1"/>
</dbReference>
<protein>
    <recommendedName>
        <fullName evidence="2">PPM-type phosphatase domain-containing protein</fullName>
    </recommendedName>
</protein>
<evidence type="ECO:0000259" key="2">
    <source>
        <dbReference type="PROSITE" id="PS51746"/>
    </source>
</evidence>
<name>A0A8S1J669_9CHLO</name>
<comment type="caution">
    <text evidence="3">The sequence shown here is derived from an EMBL/GenBank/DDBJ whole genome shotgun (WGS) entry which is preliminary data.</text>
</comment>
<dbReference type="SMART" id="SM00332">
    <property type="entry name" value="PP2Cc"/>
    <property type="match status" value="1"/>
</dbReference>